<protein>
    <submittedName>
        <fullName evidence="1">Putative Sulfotransferase domain protein</fullName>
    </submittedName>
</protein>
<dbReference type="PANTHER" id="PTHR36978">
    <property type="entry name" value="P-LOOP CONTAINING NUCLEOTIDE TRIPHOSPHATE HYDROLASE"/>
    <property type="match status" value="1"/>
</dbReference>
<accession>A0A445MS54</accession>
<dbReference type="InterPro" id="IPR040632">
    <property type="entry name" value="Sulfotransfer_4"/>
</dbReference>
<dbReference type="GO" id="GO:0016740">
    <property type="term" value="F:transferase activity"/>
    <property type="evidence" value="ECO:0007669"/>
    <property type="project" value="UniProtKB-KW"/>
</dbReference>
<name>A0A445MS54_9BACT</name>
<dbReference type="Pfam" id="PF17784">
    <property type="entry name" value="Sulfotransfer_4"/>
    <property type="match status" value="1"/>
</dbReference>
<sequence length="302" mass="35933">MPTLETVARREKRYRIWRHLSILKYPVLSIFQRRRFHAFCIDTPKSGTHSIAGLFEQNFRAAHEPQAYFLIKLIHDLKNGNIDERAIARFFRTRDKDLWLDLESSHFNSYFVHILVREFPKARFILTIRDCYSWLDSWFNHQLSRSALKGSSIWKLGRDIYYRPKKVIYTAEEKVLKENGLYPLDGYLSFWREHNARVLHYVPPQRLLVVRTKEIRQSVKKLSNFLNVSAVSLQSKNAHLYKARQKFGLLKLIDRNFLEHKVHLHCRDLMKRFFPEIRSLDDTVEGIVKTLVLVAYLCVLGT</sequence>
<evidence type="ECO:0000313" key="1">
    <source>
        <dbReference type="EMBL" id="SPD72252.1"/>
    </source>
</evidence>
<dbReference type="PANTHER" id="PTHR36978:SF4">
    <property type="entry name" value="P-LOOP CONTAINING NUCLEOSIDE TRIPHOSPHATE HYDROLASE PROTEIN"/>
    <property type="match status" value="1"/>
</dbReference>
<keyword evidence="1" id="KW-0808">Transferase</keyword>
<dbReference type="Gene3D" id="3.40.50.300">
    <property type="entry name" value="P-loop containing nucleotide triphosphate hydrolases"/>
    <property type="match status" value="1"/>
</dbReference>
<dbReference type="InterPro" id="IPR027417">
    <property type="entry name" value="P-loop_NTPase"/>
</dbReference>
<gene>
    <name evidence="1" type="ORF">PITCH_A1270001</name>
</gene>
<organism evidence="1">
    <name type="scientific">uncultured Desulfobacterium sp</name>
    <dbReference type="NCBI Taxonomy" id="201089"/>
    <lineage>
        <taxon>Bacteria</taxon>
        <taxon>Pseudomonadati</taxon>
        <taxon>Thermodesulfobacteriota</taxon>
        <taxon>Desulfobacteria</taxon>
        <taxon>Desulfobacterales</taxon>
        <taxon>Desulfobacteriaceae</taxon>
        <taxon>Desulfobacterium</taxon>
        <taxon>environmental samples</taxon>
    </lineage>
</organism>
<proteinExistence type="predicted"/>
<reference evidence="1" key="1">
    <citation type="submission" date="2018-01" db="EMBL/GenBank/DDBJ databases">
        <authorList>
            <person name="Regsiter A."/>
            <person name="William W."/>
        </authorList>
    </citation>
    <scope>NUCLEOTIDE SEQUENCE</scope>
    <source>
        <strain evidence="1">TRIP AH-1</strain>
    </source>
</reference>
<dbReference type="EMBL" id="OJIN01000032">
    <property type="protein sequence ID" value="SPD72252.1"/>
    <property type="molecule type" value="Genomic_DNA"/>
</dbReference>
<dbReference type="SUPFAM" id="SSF52540">
    <property type="entry name" value="P-loop containing nucleoside triphosphate hydrolases"/>
    <property type="match status" value="1"/>
</dbReference>
<dbReference type="AlphaFoldDB" id="A0A445MS54"/>